<dbReference type="AlphaFoldDB" id="A0A401WAA6"/>
<dbReference type="InterPro" id="IPR008930">
    <property type="entry name" value="Terpenoid_cyclase/PrenylTrfase"/>
</dbReference>
<dbReference type="Proteomes" id="UP000286746">
    <property type="component" value="Unassembled WGS sequence"/>
</dbReference>
<dbReference type="GO" id="GO:0046872">
    <property type="term" value="F:metal ion binding"/>
    <property type="evidence" value="ECO:0007669"/>
    <property type="project" value="UniProtKB-KW"/>
</dbReference>
<sequence length="443" mass="44356">MATTASQAPLAPRASTAPTFAVLARRAAAALAGAAVLCAAGAPVAAADSAAPAAQASKLPDGLYGTKDPQYDGVWRQSLALLAQRTVGVRPSVTGVDWLAGQQCSDGAFSAYRADPAKACDDKTMRDTNQTGAAVQALAALGGHDDAVQKAVKWLKSVQNDDGGWPSTGGSPSDANSTSVVIGALKAAGEKPESVQKGGKSPYDALVTFQLGCDAKEGERGAFAFQPKDGKLAPNADATAAAVLGGLGDGFVVDPAGKDVNEPVKPLKCDGEAADKDAGRDPKQAAEGGAAYLAAVLGANGQHLKSAMPGAEDQPDVGNTADAVVALAAGSHGAAAQAPLKWLEKNSANWAKEAGPAAYAQLVLAAHAAGADPRSFGGADLVAQLNATGPKPAGSSAPSATPEKDAQDQDDQNSGVWWIFGIVFVASVGAGFLLSGRRKKSDI</sequence>
<gene>
    <name evidence="6" type="ORF">GKJPGBOP_05967</name>
</gene>
<evidence type="ECO:0000256" key="2">
    <source>
        <dbReference type="SAM" id="MobiDB-lite"/>
    </source>
</evidence>
<keyword evidence="3" id="KW-0812">Transmembrane</keyword>
<feature type="domain" description="Squalene cyclase C-terminal" evidence="5">
    <location>
        <begin position="131"/>
        <end position="177"/>
    </location>
</feature>
<dbReference type="SUPFAM" id="SSF48239">
    <property type="entry name" value="Terpenoid cyclases/Protein prenyltransferases"/>
    <property type="match status" value="1"/>
</dbReference>
<evidence type="ECO:0000259" key="5">
    <source>
        <dbReference type="Pfam" id="PF13243"/>
    </source>
</evidence>
<comment type="caution">
    <text evidence="6">The sequence shown here is derived from an EMBL/GenBank/DDBJ whole genome shotgun (WGS) entry which is preliminary data.</text>
</comment>
<evidence type="ECO:0000256" key="1">
    <source>
        <dbReference type="ARBA" id="ARBA00022723"/>
    </source>
</evidence>
<name>A0A401WAA6_STREY</name>
<feature type="signal peptide" evidence="4">
    <location>
        <begin position="1"/>
        <end position="46"/>
    </location>
</feature>
<accession>A0A401WAA6</accession>
<evidence type="ECO:0000313" key="7">
    <source>
        <dbReference type="Proteomes" id="UP000286746"/>
    </source>
</evidence>
<feature type="chain" id="PRO_5038940318" description="Squalene cyclase C-terminal domain-containing protein" evidence="4">
    <location>
        <begin position="47"/>
        <end position="443"/>
    </location>
</feature>
<dbReference type="RefSeq" id="WP_125056635.1">
    <property type="nucleotide sequence ID" value="NZ_BHZD01000001.1"/>
</dbReference>
<evidence type="ECO:0000313" key="6">
    <source>
        <dbReference type="EMBL" id="GCD46220.1"/>
    </source>
</evidence>
<evidence type="ECO:0000256" key="3">
    <source>
        <dbReference type="SAM" id="Phobius"/>
    </source>
</evidence>
<feature type="region of interest" description="Disordered" evidence="2">
    <location>
        <begin position="263"/>
        <end position="285"/>
    </location>
</feature>
<organism evidence="6 7">
    <name type="scientific">Streptomyces paromomycinus</name>
    <name type="common">Streptomyces rimosus subsp. paromomycinus</name>
    <dbReference type="NCBI Taxonomy" id="92743"/>
    <lineage>
        <taxon>Bacteria</taxon>
        <taxon>Bacillati</taxon>
        <taxon>Actinomycetota</taxon>
        <taxon>Actinomycetes</taxon>
        <taxon>Kitasatosporales</taxon>
        <taxon>Streptomycetaceae</taxon>
        <taxon>Streptomyces</taxon>
    </lineage>
</organism>
<reference evidence="6 7" key="1">
    <citation type="submission" date="2018-11" db="EMBL/GenBank/DDBJ databases">
        <title>Whole genome sequence of Streptomyces paromomycinus NBRC 15454(T).</title>
        <authorList>
            <person name="Komaki H."/>
            <person name="Tamura T."/>
        </authorList>
    </citation>
    <scope>NUCLEOTIDE SEQUENCE [LARGE SCALE GENOMIC DNA]</scope>
    <source>
        <strain evidence="6 7">NBRC 15454</strain>
    </source>
</reference>
<keyword evidence="3" id="KW-1133">Transmembrane helix</keyword>
<evidence type="ECO:0000256" key="4">
    <source>
        <dbReference type="SAM" id="SignalP"/>
    </source>
</evidence>
<feature type="compositionally biased region" description="Basic and acidic residues" evidence="2">
    <location>
        <begin position="263"/>
        <end position="284"/>
    </location>
</feature>
<feature type="transmembrane region" description="Helical" evidence="3">
    <location>
        <begin position="415"/>
        <end position="434"/>
    </location>
</feature>
<feature type="region of interest" description="Disordered" evidence="2">
    <location>
        <begin position="387"/>
        <end position="411"/>
    </location>
</feature>
<keyword evidence="3" id="KW-0472">Membrane</keyword>
<dbReference type="EMBL" id="BHZD01000001">
    <property type="protein sequence ID" value="GCD46220.1"/>
    <property type="molecule type" value="Genomic_DNA"/>
</dbReference>
<keyword evidence="4" id="KW-0732">Signal</keyword>
<dbReference type="Gene3D" id="1.50.10.20">
    <property type="match status" value="1"/>
</dbReference>
<dbReference type="Pfam" id="PF13243">
    <property type="entry name" value="SQHop_cyclase_C"/>
    <property type="match status" value="1"/>
</dbReference>
<dbReference type="InterPro" id="IPR032696">
    <property type="entry name" value="SQ_cyclase_C"/>
</dbReference>
<proteinExistence type="predicted"/>
<keyword evidence="7" id="KW-1185">Reference proteome</keyword>
<protein>
    <recommendedName>
        <fullName evidence="5">Squalene cyclase C-terminal domain-containing protein</fullName>
    </recommendedName>
</protein>
<keyword evidence="1" id="KW-0479">Metal-binding</keyword>